<dbReference type="PROSITE" id="PS50075">
    <property type="entry name" value="CARRIER"/>
    <property type="match status" value="1"/>
</dbReference>
<dbReference type="GO" id="GO:0008483">
    <property type="term" value="F:transaminase activity"/>
    <property type="evidence" value="ECO:0007669"/>
    <property type="project" value="InterPro"/>
</dbReference>
<dbReference type="CDD" id="cd19531">
    <property type="entry name" value="LCL_NRPS-like"/>
    <property type="match status" value="1"/>
</dbReference>
<dbReference type="Pfam" id="PF00550">
    <property type="entry name" value="PP-binding"/>
    <property type="match status" value="1"/>
</dbReference>
<dbReference type="GO" id="GO:0031177">
    <property type="term" value="F:phosphopantetheine binding"/>
    <property type="evidence" value="ECO:0007669"/>
    <property type="project" value="InterPro"/>
</dbReference>
<dbReference type="PROSITE" id="PS00600">
    <property type="entry name" value="AA_TRANSFER_CLASS_3"/>
    <property type="match status" value="1"/>
</dbReference>
<protein>
    <recommendedName>
        <fullName evidence="6">Carrier domain-containing protein</fullName>
    </recommendedName>
</protein>
<dbReference type="Proteomes" id="UP000321058">
    <property type="component" value="Unassembled WGS sequence"/>
</dbReference>
<dbReference type="Gene3D" id="3.30.300.30">
    <property type="match status" value="1"/>
</dbReference>
<dbReference type="PANTHER" id="PTHR45527:SF1">
    <property type="entry name" value="FATTY ACID SYNTHASE"/>
    <property type="match status" value="1"/>
</dbReference>
<dbReference type="InterPro" id="IPR045851">
    <property type="entry name" value="AMP-bd_C_sf"/>
</dbReference>
<dbReference type="Pfam" id="PF00501">
    <property type="entry name" value="AMP-binding"/>
    <property type="match status" value="1"/>
</dbReference>
<dbReference type="InterPro" id="IPR001242">
    <property type="entry name" value="Condensation_dom"/>
</dbReference>
<evidence type="ECO:0000256" key="2">
    <source>
        <dbReference type="ARBA" id="ARBA00022450"/>
    </source>
</evidence>
<evidence type="ECO:0000256" key="1">
    <source>
        <dbReference type="ARBA" id="ARBA00001933"/>
    </source>
</evidence>
<dbReference type="FunFam" id="3.30.300.30:FF:000010">
    <property type="entry name" value="Enterobactin synthetase component F"/>
    <property type="match status" value="1"/>
</dbReference>
<keyword evidence="2" id="KW-0596">Phosphopantetheine</keyword>
<dbReference type="InterPro" id="IPR049704">
    <property type="entry name" value="Aminotrans_3_PPA_site"/>
</dbReference>
<dbReference type="Gene3D" id="3.30.559.10">
    <property type="entry name" value="Chloramphenicol acetyltransferase-like domain"/>
    <property type="match status" value="1"/>
</dbReference>
<evidence type="ECO:0000313" key="8">
    <source>
        <dbReference type="Proteomes" id="UP000321058"/>
    </source>
</evidence>
<dbReference type="InterPro" id="IPR025110">
    <property type="entry name" value="AMP-bd_C"/>
</dbReference>
<gene>
    <name evidence="7" type="ORF">RSO01_22070</name>
</gene>
<dbReference type="InterPro" id="IPR009081">
    <property type="entry name" value="PP-bd_ACP"/>
</dbReference>
<dbReference type="Pfam" id="PF00202">
    <property type="entry name" value="Aminotran_3"/>
    <property type="match status" value="1"/>
</dbReference>
<dbReference type="GO" id="GO:0005737">
    <property type="term" value="C:cytoplasm"/>
    <property type="evidence" value="ECO:0007669"/>
    <property type="project" value="TreeGrafter"/>
</dbReference>
<dbReference type="Gene3D" id="3.40.640.10">
    <property type="entry name" value="Type I PLP-dependent aspartate aminotransferase-like (Major domain)"/>
    <property type="match status" value="1"/>
</dbReference>
<evidence type="ECO:0000259" key="6">
    <source>
        <dbReference type="PROSITE" id="PS50075"/>
    </source>
</evidence>
<keyword evidence="8" id="KW-1185">Reference proteome</keyword>
<accession>A0A512N8Q6</accession>
<dbReference type="InterPro" id="IPR036736">
    <property type="entry name" value="ACP-like_sf"/>
</dbReference>
<dbReference type="NCBIfam" id="TIGR01733">
    <property type="entry name" value="AA-adenyl-dom"/>
    <property type="match status" value="1"/>
</dbReference>
<dbReference type="GO" id="GO:0044550">
    <property type="term" value="P:secondary metabolite biosynthetic process"/>
    <property type="evidence" value="ECO:0007669"/>
    <property type="project" value="TreeGrafter"/>
</dbReference>
<comment type="cofactor">
    <cofactor evidence="1">
        <name>pyridoxal 5'-phosphate</name>
        <dbReference type="ChEBI" id="CHEBI:597326"/>
    </cofactor>
</comment>
<sequence>MHALFAEQLRALHGQAPAVAPAARLPAAEQTQDVAGPPRLSRGKSTPLTHRQQDYIRTLAQRLNARTPLSKARTQRDRDVLADPRTAAGFRREWKELVYPVVADRAKGSKIRDIDGNDYVDLVNGFGQTMFGHSPDFVTDAIAAQLRDGFPIGPQSPLAGDVAALVRDMTGSERVTFCNTGSEAVMAAMRVARTVTGRERVVVFNNDYHGQFDEALVKAIGGTGPQALPTAPGIPLGSIANMTVLPYGQQRSLDWIAANGQDIAAVLVEPVQSRHPALRPVEFLKKLRALCDASGAALMFDEIVTGFRVHPGGVQAVFGIAADLVTYGKVLGGGMPIGILAGKAEFMDALDGGTWRYGDDSVPEAAATFVAGTFVRHPLALAATKAVLLHLQAEGPALQERLAERMGRLVDTLNRDLERRGLATRAEGYSSWFHISFAAEGPLASLFWPQMRLLGIHMQEGFPCFLTTAHSDADIAAIESAFTASLDALEAAGILEASGRAIASAPLTEPQIEILTAAQMGDEASCTFNESISIALDGPLDPTALEAALNEVIARHDALRGRVGRNDERMHFAPRLALTLRPHDVSNEADPDAALAALVAADARTPFDLWAGPLVRAALVQLGAQRHVLVFIAHHIVCDGWSTNVILRELATCYRAARARQPVPLPDAASFSRHAHDEASSREEQATDLAYWTSLYRDIPPLPELPADRPRPQQRAYAGATYTTQADAPLLAGLRRTAAASGATLFSTLFTALQIVIGRLSNTSDVVIGVPVALQAVEDRPDLVGHCVNMLPFRSPIDWNKSFSSMVRMAAGRLAEGFDHARCTYGTLVRALPIERTVDRLPLTEIQFNLERLSTATDFGDLSVKVTPNAKAAAIFDLCVNVIESDAGLRIDCDYSTALFDEATIARWMEDYRLVLESIVAAPETPLAALELLSTEQKRFVLDIANDTATPYPSESCVHDLFAAQAARAPERVACSDDTGSLTYAELDRRSTALAHALLQASPVRRGRIAVAVDRSCTLLVSLLAVMKAGHAYVPLDVRQPVERLRQIAAIARIDGIVCQDEAMAAIAPGAFAFHLDRFDAQAASVPDLPRVPSDASAYIIFTSGSTGAPKGVEIAHRSLTNTLIAWSTLCEIAADDVFVAASAVTFDALLPELFTPLIAGGRVVIAGSEAVRTGFELVALLDEANATLLLATPTLWRMLLEAGFAARPGMKMLAGGEALPRDLADRLLAGGGRLWNLYGPTEAAICASGREVTVDGGEMTIGRPIANTELYVLDEHDRIVPPGVFGTLFIGGDGLAKGYFDRADLTARSFREVSLAGRPPQRLYCTGDRARLLPTGEFELRGRNDRQVKLRGFRIELEEIESALRQATGVRDCAVLLRHDIGPDPALVAYIVAASGNPASLRADLARRLPDYMVPTRWIALDALPLTAAGKLDRNALPTPPETPRPVKSTAERPASPIEAAIAAVWVEVLGRNDFGVEDPLFSAGADSLHVFRIAARLQRQDIAVDARDLMKNPTIAALARTVLDKKRGPADAGRGKAPALADFRHRARRHMVAS</sequence>
<dbReference type="InterPro" id="IPR023213">
    <property type="entry name" value="CAT-like_dom_sf"/>
</dbReference>
<dbReference type="InterPro" id="IPR020806">
    <property type="entry name" value="PKS_PP-bd"/>
</dbReference>
<keyword evidence="3" id="KW-0597">Phosphoprotein</keyword>
<dbReference type="InterPro" id="IPR015424">
    <property type="entry name" value="PyrdxlP-dep_Trfase"/>
</dbReference>
<dbReference type="PANTHER" id="PTHR45527">
    <property type="entry name" value="NONRIBOSOMAL PEPTIDE SYNTHETASE"/>
    <property type="match status" value="1"/>
</dbReference>
<dbReference type="SUPFAM" id="SSF52777">
    <property type="entry name" value="CoA-dependent acyltransferases"/>
    <property type="match status" value="2"/>
</dbReference>
<dbReference type="RefSeq" id="WP_246158297.1">
    <property type="nucleotide sequence ID" value="NZ_BKAJ01000033.1"/>
</dbReference>
<name>A0A512N8Q6_9HYPH</name>
<dbReference type="Gene3D" id="3.40.50.12780">
    <property type="entry name" value="N-terminal domain of ligase-like"/>
    <property type="match status" value="1"/>
</dbReference>
<dbReference type="InterPro" id="IPR020845">
    <property type="entry name" value="AMP-binding_CS"/>
</dbReference>
<evidence type="ECO:0000256" key="5">
    <source>
        <dbReference type="SAM" id="MobiDB-lite"/>
    </source>
</evidence>
<dbReference type="Pfam" id="PF00668">
    <property type="entry name" value="Condensation"/>
    <property type="match status" value="1"/>
</dbReference>
<dbReference type="InterPro" id="IPR042099">
    <property type="entry name" value="ANL_N_sf"/>
</dbReference>
<feature type="region of interest" description="Disordered" evidence="5">
    <location>
        <begin position="22"/>
        <end position="49"/>
    </location>
</feature>
<reference evidence="7 8" key="1">
    <citation type="submission" date="2019-07" db="EMBL/GenBank/DDBJ databases">
        <title>Whole genome shotgun sequence of Reyranella soli NBRC 108950.</title>
        <authorList>
            <person name="Hosoyama A."/>
            <person name="Uohara A."/>
            <person name="Ohji S."/>
            <person name="Ichikawa N."/>
        </authorList>
    </citation>
    <scope>NUCLEOTIDE SEQUENCE [LARGE SCALE GENOMIC DNA]</scope>
    <source>
        <strain evidence="7 8">NBRC 108950</strain>
    </source>
</reference>
<dbReference type="Gene3D" id="3.30.559.30">
    <property type="entry name" value="Nonribosomal peptide synthetase, condensation domain"/>
    <property type="match status" value="1"/>
</dbReference>
<feature type="domain" description="Carrier" evidence="6">
    <location>
        <begin position="1454"/>
        <end position="1528"/>
    </location>
</feature>
<dbReference type="Gene3D" id="3.90.1150.10">
    <property type="entry name" value="Aspartate Aminotransferase, domain 1"/>
    <property type="match status" value="1"/>
</dbReference>
<dbReference type="SUPFAM" id="SSF47336">
    <property type="entry name" value="ACP-like"/>
    <property type="match status" value="1"/>
</dbReference>
<dbReference type="InterPro" id="IPR015421">
    <property type="entry name" value="PyrdxlP-dep_Trfase_major"/>
</dbReference>
<dbReference type="InterPro" id="IPR010071">
    <property type="entry name" value="AA_adenyl_dom"/>
</dbReference>
<dbReference type="SUPFAM" id="SSF53383">
    <property type="entry name" value="PLP-dependent transferases"/>
    <property type="match status" value="1"/>
</dbReference>
<evidence type="ECO:0000256" key="4">
    <source>
        <dbReference type="ARBA" id="ARBA00022898"/>
    </source>
</evidence>
<dbReference type="Gene3D" id="1.10.1200.10">
    <property type="entry name" value="ACP-like"/>
    <property type="match status" value="1"/>
</dbReference>
<dbReference type="InterPro" id="IPR005814">
    <property type="entry name" value="Aminotrans_3"/>
</dbReference>
<dbReference type="EMBL" id="BKAJ01000033">
    <property type="protein sequence ID" value="GEP55041.1"/>
    <property type="molecule type" value="Genomic_DNA"/>
</dbReference>
<dbReference type="SMART" id="SM00823">
    <property type="entry name" value="PKS_PP"/>
    <property type="match status" value="1"/>
</dbReference>
<dbReference type="PROSITE" id="PS00455">
    <property type="entry name" value="AMP_BINDING"/>
    <property type="match status" value="1"/>
</dbReference>
<dbReference type="SUPFAM" id="SSF56801">
    <property type="entry name" value="Acetyl-CoA synthetase-like"/>
    <property type="match status" value="1"/>
</dbReference>
<dbReference type="InterPro" id="IPR015422">
    <property type="entry name" value="PyrdxlP-dep_Trfase_small"/>
</dbReference>
<feature type="region of interest" description="Disordered" evidence="5">
    <location>
        <begin position="1433"/>
        <end position="1454"/>
    </location>
</feature>
<evidence type="ECO:0000256" key="3">
    <source>
        <dbReference type="ARBA" id="ARBA00022553"/>
    </source>
</evidence>
<dbReference type="GO" id="GO:0043041">
    <property type="term" value="P:amino acid activation for nonribosomal peptide biosynthetic process"/>
    <property type="evidence" value="ECO:0007669"/>
    <property type="project" value="TreeGrafter"/>
</dbReference>
<dbReference type="InterPro" id="IPR000873">
    <property type="entry name" value="AMP-dep_synth/lig_dom"/>
</dbReference>
<dbReference type="Pfam" id="PF13193">
    <property type="entry name" value="AMP-binding_C"/>
    <property type="match status" value="1"/>
</dbReference>
<comment type="caution">
    <text evidence="7">The sequence shown here is derived from an EMBL/GenBank/DDBJ whole genome shotgun (WGS) entry which is preliminary data.</text>
</comment>
<organism evidence="7 8">
    <name type="scientific">Reyranella soli</name>
    <dbReference type="NCBI Taxonomy" id="1230389"/>
    <lineage>
        <taxon>Bacteria</taxon>
        <taxon>Pseudomonadati</taxon>
        <taxon>Pseudomonadota</taxon>
        <taxon>Alphaproteobacteria</taxon>
        <taxon>Hyphomicrobiales</taxon>
        <taxon>Reyranellaceae</taxon>
        <taxon>Reyranella</taxon>
    </lineage>
</organism>
<proteinExistence type="predicted"/>
<dbReference type="GO" id="GO:0030170">
    <property type="term" value="F:pyridoxal phosphate binding"/>
    <property type="evidence" value="ECO:0007669"/>
    <property type="project" value="InterPro"/>
</dbReference>
<keyword evidence="4" id="KW-0663">Pyridoxal phosphate</keyword>
<evidence type="ECO:0000313" key="7">
    <source>
        <dbReference type="EMBL" id="GEP55041.1"/>
    </source>
</evidence>